<evidence type="ECO:0000313" key="1">
    <source>
        <dbReference type="Proteomes" id="UP000790787"/>
    </source>
</evidence>
<protein>
    <submittedName>
        <fullName evidence="2">Uncharacterized protein LOC142178974</fullName>
    </submittedName>
</protein>
<dbReference type="Proteomes" id="UP000790787">
    <property type="component" value="Unplaced"/>
</dbReference>
<evidence type="ECO:0000313" key="2">
    <source>
        <dbReference type="RefSeq" id="XP_075104893.1"/>
    </source>
</evidence>
<keyword evidence="1" id="KW-1185">Reference proteome</keyword>
<organism evidence="1 2">
    <name type="scientific">Nicotiana tabacum</name>
    <name type="common">Common tobacco</name>
    <dbReference type="NCBI Taxonomy" id="4097"/>
    <lineage>
        <taxon>Eukaryota</taxon>
        <taxon>Viridiplantae</taxon>
        <taxon>Streptophyta</taxon>
        <taxon>Embryophyta</taxon>
        <taxon>Tracheophyta</taxon>
        <taxon>Spermatophyta</taxon>
        <taxon>Magnoliopsida</taxon>
        <taxon>eudicotyledons</taxon>
        <taxon>Gunneridae</taxon>
        <taxon>Pentapetalae</taxon>
        <taxon>asterids</taxon>
        <taxon>lamiids</taxon>
        <taxon>Solanales</taxon>
        <taxon>Solanaceae</taxon>
        <taxon>Nicotianoideae</taxon>
        <taxon>Nicotianeae</taxon>
        <taxon>Nicotiana</taxon>
    </lineage>
</organism>
<name>A0AC58U5Y2_TOBAC</name>
<gene>
    <name evidence="2" type="primary">LOC142178974</name>
</gene>
<dbReference type="RefSeq" id="XP_075104893.1">
    <property type="nucleotide sequence ID" value="XM_075248792.1"/>
</dbReference>
<accession>A0AC58U5Y2</accession>
<reference evidence="2" key="1">
    <citation type="submission" date="2025-08" db="UniProtKB">
        <authorList>
            <consortium name="RefSeq"/>
        </authorList>
    </citation>
    <scope>IDENTIFICATION</scope>
    <source>
        <tissue evidence="2">Leaf</tissue>
    </source>
</reference>
<proteinExistence type="predicted"/>
<sequence length="720" mass="82068">MARPYSEIQILLNNFTANDNNWQVDGEPLRALKQKTAGVLELDDFSAMWAYIAGLADQMNKMTMHQAQHMQHVQQMSTCCELCGEGHTSDICPVNPESIYYVGQQARGSMNQNAQYGNTCNPNWRNHPNFSSSGNQNIGPQANYNHPPQPPQQSEESLTDMMKRLLLDNQKVMAENQQLRIEFRNLESQFGKMANNQNIRPDGALPSDIEKNPQVNAVTLRNGRELVEVPKKKNEQSGLEEERVPKPVEIHLNILLMDMLHEVPKYVKYFKDIVANKRKLTEFETGALTEECTSRIQHKLPEKHKDPGSFTFPVSIGEMDVGRALCDLGASINLMPLSVLKQLGLGALRPTTVLLQLADRSYVYPEGVIEDVLLQIGKFIFFADFIIMDYEADELVPIILGRPLLATGDAIIKVREGRMILRVDNEEAVFNVYRAIQLPRHYEDLSMIFVVKINEPAVEPSVFKEDALEKSLMLFNHLELEEEEEKLLRVLREHKHAIGWTMSDIKGIVLGHKVSKDGLEVDNAKVEAIEKLLEKEVPFKFDDTCLKAFEELKKKLVSAPIIVAPDRKEPFELMYDDSDGAIRAVLGQRRSKIFHSIYYASKTVTPAKINYTVTEKELFVVVWVFDKFRAYLVGTKVIVYTDHAAIRYLFEKKDTKPRLIRWVLLLQEFDLEIRDSKGSENQVADYLSRLETRNRVAKGDVIKEIFPNELLLAITAGEVP</sequence>